<protein>
    <submittedName>
        <fullName evidence="4">DNA starvation/stationary phase protection protein</fullName>
    </submittedName>
</protein>
<dbReference type="Pfam" id="PF00210">
    <property type="entry name" value="Ferritin"/>
    <property type="match status" value="1"/>
</dbReference>
<dbReference type="PIRSF" id="PIRSF005900">
    <property type="entry name" value="Dps"/>
    <property type="match status" value="1"/>
</dbReference>
<dbReference type="GO" id="GO:0008199">
    <property type="term" value="F:ferric iron binding"/>
    <property type="evidence" value="ECO:0007669"/>
    <property type="project" value="InterPro"/>
</dbReference>
<evidence type="ECO:0000256" key="1">
    <source>
        <dbReference type="ARBA" id="ARBA00009497"/>
    </source>
</evidence>
<comment type="similarity">
    <text evidence="1 2">Belongs to the Dps family.</text>
</comment>
<comment type="caution">
    <text evidence="4">The sequence shown here is derived from an EMBL/GenBank/DDBJ whole genome shotgun (WGS) entry which is preliminary data.</text>
</comment>
<dbReference type="PANTHER" id="PTHR42932:SF1">
    <property type="entry name" value="GENERAL STRESS PROTEIN 20U"/>
    <property type="match status" value="1"/>
</dbReference>
<feature type="domain" description="Ferritin/DPS" evidence="3">
    <location>
        <begin position="5"/>
        <end position="143"/>
    </location>
</feature>
<dbReference type="Proteomes" id="UP000236394">
    <property type="component" value="Unassembled WGS sequence"/>
</dbReference>
<dbReference type="CDD" id="cd01043">
    <property type="entry name" value="DPS"/>
    <property type="match status" value="1"/>
</dbReference>
<dbReference type="PROSITE" id="PS00818">
    <property type="entry name" value="DPS_1"/>
    <property type="match status" value="1"/>
</dbReference>
<evidence type="ECO:0000313" key="5">
    <source>
        <dbReference type="Proteomes" id="UP000236394"/>
    </source>
</evidence>
<dbReference type="PANTHER" id="PTHR42932">
    <property type="entry name" value="GENERAL STRESS PROTEIN 20U"/>
    <property type="match status" value="1"/>
</dbReference>
<dbReference type="RefSeq" id="WP_012992758.1">
    <property type="nucleotide sequence ID" value="NZ_NBZD01000003.1"/>
</dbReference>
<sequence length="144" mass="17040">MKYEKEFNAYLADLAVMTMKLHNIHWNVVGKDFTRVHEFTEKEYETVFDYMDAVAEHLRKFECVPQANMSELLKVSHVKEIPARTFTCQEALELVYADLQNLRTVATELRNACDEEGWFSAVDMLEDHIDHYNKQIWFLRSMLA</sequence>
<dbReference type="InterPro" id="IPR009078">
    <property type="entry name" value="Ferritin-like_SF"/>
</dbReference>
<gene>
    <name evidence="4" type="ORF">B7R76_05840</name>
</gene>
<name>A0A2J8B0S1_9FIRM</name>
<dbReference type="PRINTS" id="PR01346">
    <property type="entry name" value="HELNAPAPROT"/>
</dbReference>
<dbReference type="InterPro" id="IPR002177">
    <property type="entry name" value="DPS_DNA-bd"/>
</dbReference>
<dbReference type="InterPro" id="IPR012347">
    <property type="entry name" value="Ferritin-like"/>
</dbReference>
<proteinExistence type="inferred from homology"/>
<evidence type="ECO:0000259" key="3">
    <source>
        <dbReference type="Pfam" id="PF00210"/>
    </source>
</evidence>
<reference evidence="5" key="1">
    <citation type="submission" date="2017-04" db="EMBL/GenBank/DDBJ databases">
        <authorList>
            <person name="Bumgarner R.E."/>
            <person name="Fredricks D.N."/>
            <person name="Srinivasan S."/>
        </authorList>
    </citation>
    <scope>NUCLEOTIDE SEQUENCE [LARGE SCALE GENOMIC DNA]</scope>
    <source>
        <strain evidence="5">KA00405</strain>
    </source>
</reference>
<dbReference type="OMA" id="HRWFLKE"/>
<accession>A0A2J8B0S1</accession>
<dbReference type="GO" id="GO:0016722">
    <property type="term" value="F:oxidoreductase activity, acting on metal ions"/>
    <property type="evidence" value="ECO:0007669"/>
    <property type="project" value="InterPro"/>
</dbReference>
<dbReference type="SUPFAM" id="SSF47240">
    <property type="entry name" value="Ferritin-like"/>
    <property type="match status" value="1"/>
</dbReference>
<evidence type="ECO:0000313" key="4">
    <source>
        <dbReference type="EMBL" id="PNH18364.1"/>
    </source>
</evidence>
<dbReference type="InterPro" id="IPR023188">
    <property type="entry name" value="DPS_DNA-bd_CS"/>
</dbReference>
<organism evidence="4 5">
    <name type="scientific">Mageeibacillus indolicus</name>
    <dbReference type="NCBI Taxonomy" id="884684"/>
    <lineage>
        <taxon>Bacteria</taxon>
        <taxon>Bacillati</taxon>
        <taxon>Bacillota</taxon>
        <taxon>Clostridia</taxon>
        <taxon>Eubacteriales</taxon>
        <taxon>Oscillospiraceae</taxon>
        <taxon>Mageeibacillus</taxon>
    </lineage>
</organism>
<dbReference type="AlphaFoldDB" id="A0A2J8B0S1"/>
<evidence type="ECO:0000256" key="2">
    <source>
        <dbReference type="RuleBase" id="RU003875"/>
    </source>
</evidence>
<dbReference type="InterPro" id="IPR008331">
    <property type="entry name" value="Ferritin_DPS_dom"/>
</dbReference>
<dbReference type="Gene3D" id="1.20.1260.10">
    <property type="match status" value="1"/>
</dbReference>
<dbReference type="EMBL" id="NBZD01000003">
    <property type="protein sequence ID" value="PNH18364.1"/>
    <property type="molecule type" value="Genomic_DNA"/>
</dbReference>